<evidence type="ECO:0000256" key="9">
    <source>
        <dbReference type="ARBA" id="ARBA00023273"/>
    </source>
</evidence>
<evidence type="ECO:0000256" key="8">
    <source>
        <dbReference type="ARBA" id="ARBA00023212"/>
    </source>
</evidence>
<keyword evidence="2" id="KW-0963">Cytoplasm</keyword>
<proteinExistence type="inferred from homology"/>
<evidence type="ECO:0000256" key="1">
    <source>
        <dbReference type="ARBA" id="ARBA00004430"/>
    </source>
</evidence>
<evidence type="ECO:0000256" key="6">
    <source>
        <dbReference type="ARBA" id="ARBA00023017"/>
    </source>
</evidence>
<evidence type="ECO:0000256" key="11">
    <source>
        <dbReference type="ARBA" id="ARBA00049760"/>
    </source>
</evidence>
<keyword evidence="4" id="KW-0493">Microtubule</keyword>
<keyword evidence="7" id="KW-0505">Motor protein</keyword>
<comment type="caution">
    <text evidence="12">The sequence shown here is derived from an EMBL/GenBank/DDBJ whole genome shotgun (WGS) entry which is preliminary data.</text>
</comment>
<dbReference type="GO" id="GO:0005930">
    <property type="term" value="C:axoneme"/>
    <property type="evidence" value="ECO:0007669"/>
    <property type="project" value="UniProtKB-SubCell"/>
</dbReference>
<evidence type="ECO:0000313" key="12">
    <source>
        <dbReference type="EMBL" id="CAD1476171.1"/>
    </source>
</evidence>
<keyword evidence="9" id="KW-0966">Cell projection</keyword>
<dbReference type="GO" id="GO:0030286">
    <property type="term" value="C:dynein complex"/>
    <property type="evidence" value="ECO:0007669"/>
    <property type="project" value="UniProtKB-KW"/>
</dbReference>
<comment type="similarity">
    <text evidence="10">Belongs to the dynein light chain LC1-type family.</text>
</comment>
<feature type="non-terminal residue" evidence="12">
    <location>
        <position position="1"/>
    </location>
</feature>
<dbReference type="PANTHER" id="PTHR15454">
    <property type="entry name" value="NISCHARIN RELATED"/>
    <property type="match status" value="1"/>
</dbReference>
<evidence type="ECO:0000313" key="13">
    <source>
        <dbReference type="Proteomes" id="UP000752696"/>
    </source>
</evidence>
<organism evidence="12 13">
    <name type="scientific">Heterotrigona itama</name>
    <dbReference type="NCBI Taxonomy" id="395501"/>
    <lineage>
        <taxon>Eukaryota</taxon>
        <taxon>Metazoa</taxon>
        <taxon>Ecdysozoa</taxon>
        <taxon>Arthropoda</taxon>
        <taxon>Hexapoda</taxon>
        <taxon>Insecta</taxon>
        <taxon>Pterygota</taxon>
        <taxon>Neoptera</taxon>
        <taxon>Endopterygota</taxon>
        <taxon>Hymenoptera</taxon>
        <taxon>Apocrita</taxon>
        <taxon>Aculeata</taxon>
        <taxon>Apoidea</taxon>
        <taxon>Anthophila</taxon>
        <taxon>Apidae</taxon>
        <taxon>Heterotrigona</taxon>
    </lineage>
</organism>
<evidence type="ECO:0000256" key="3">
    <source>
        <dbReference type="ARBA" id="ARBA00022614"/>
    </source>
</evidence>
<accession>A0A6V7H8M2</accession>
<dbReference type="Gene3D" id="3.80.10.10">
    <property type="entry name" value="Ribonuclease Inhibitor"/>
    <property type="match status" value="1"/>
</dbReference>
<name>A0A6V7H8M2_9HYME</name>
<evidence type="ECO:0000256" key="10">
    <source>
        <dbReference type="ARBA" id="ARBA00049659"/>
    </source>
</evidence>
<dbReference type="GO" id="GO:0005874">
    <property type="term" value="C:microtubule"/>
    <property type="evidence" value="ECO:0007669"/>
    <property type="project" value="UniProtKB-KW"/>
</dbReference>
<keyword evidence="8" id="KW-0206">Cytoskeleton</keyword>
<keyword evidence="3" id="KW-0433">Leucine-rich repeat</keyword>
<evidence type="ECO:0000256" key="7">
    <source>
        <dbReference type="ARBA" id="ARBA00023175"/>
    </source>
</evidence>
<evidence type="ECO:0000256" key="5">
    <source>
        <dbReference type="ARBA" id="ARBA00022737"/>
    </source>
</evidence>
<protein>
    <recommendedName>
        <fullName evidence="11">Dynein axonemal light chain 1</fullName>
    </recommendedName>
</protein>
<dbReference type="GO" id="GO:0043014">
    <property type="term" value="F:alpha-tubulin binding"/>
    <property type="evidence" value="ECO:0007669"/>
    <property type="project" value="TreeGrafter"/>
</dbReference>
<dbReference type="SMART" id="SM00365">
    <property type="entry name" value="LRR_SD22"/>
    <property type="match status" value="5"/>
</dbReference>
<keyword evidence="6" id="KW-0243">Dynein</keyword>
<dbReference type="PANTHER" id="PTHR15454:SF73">
    <property type="entry name" value="DYNEIN AXONEMAL LIGHT CHAIN 1"/>
    <property type="match status" value="1"/>
</dbReference>
<evidence type="ECO:0000256" key="4">
    <source>
        <dbReference type="ARBA" id="ARBA00022701"/>
    </source>
</evidence>
<reference evidence="12" key="1">
    <citation type="submission" date="2020-07" db="EMBL/GenBank/DDBJ databases">
        <authorList>
            <person name="Nazaruddin N."/>
        </authorList>
    </citation>
    <scope>NUCLEOTIDE SEQUENCE</scope>
</reference>
<dbReference type="GO" id="GO:0036158">
    <property type="term" value="P:outer dynein arm assembly"/>
    <property type="evidence" value="ECO:0007669"/>
    <property type="project" value="TreeGrafter"/>
</dbReference>
<keyword evidence="13" id="KW-1185">Reference proteome</keyword>
<dbReference type="EMBL" id="CAJDYZ010009091">
    <property type="protein sequence ID" value="CAD1476171.1"/>
    <property type="molecule type" value="Genomic_DNA"/>
</dbReference>
<dbReference type="Pfam" id="PF12799">
    <property type="entry name" value="LRR_4"/>
    <property type="match status" value="1"/>
</dbReference>
<dbReference type="Proteomes" id="UP000752696">
    <property type="component" value="Unassembled WGS sequence"/>
</dbReference>
<keyword evidence="5" id="KW-0677">Repeat</keyword>
<dbReference type="InterPro" id="IPR025875">
    <property type="entry name" value="Leu-rich_rpt_4"/>
</dbReference>
<sequence length="306" mass="34589">SFFRSTKYRVFRKKFMKFNDERGNTMTSTKPTTCKEAIRLWEEASGQEVSTAKEVILSFQWPPIEKMDNALSVLVNCEKLSLSTNMIEKIAGVAALKNLKILSLGRNLIKGFAGLEALGDTLEELWISYNLIEKMKGINAMRNLRVLYMSNNLVREWSEFNKLQELGNLQDLLFVGNPLHESVELENWRLEVARRLPTLEKLDGEPIIRTEECVNVSQKLDSPVQTQKSVEGNSVCLRPWKLSMLVFVSVTPGIVLSPKNASPAKSFAVSTSWSITVNNTIASGLRHCSTLTELRAEMFQINKINT</sequence>
<evidence type="ECO:0000256" key="2">
    <source>
        <dbReference type="ARBA" id="ARBA00022490"/>
    </source>
</evidence>
<comment type="subcellular location">
    <subcellularLocation>
        <location evidence="1">Cytoplasm</location>
        <location evidence="1">Cytoskeleton</location>
        <location evidence="1">Cilium axoneme</location>
    </subcellularLocation>
</comment>
<dbReference type="InterPro" id="IPR001611">
    <property type="entry name" value="Leu-rich_rpt"/>
</dbReference>
<dbReference type="FunFam" id="3.80.10.10:FF:000049">
    <property type="entry name" value="Dynein light chain 1"/>
    <property type="match status" value="1"/>
</dbReference>
<dbReference type="InterPro" id="IPR032675">
    <property type="entry name" value="LRR_dom_sf"/>
</dbReference>
<dbReference type="PROSITE" id="PS51450">
    <property type="entry name" value="LRR"/>
    <property type="match status" value="3"/>
</dbReference>
<dbReference type="AlphaFoldDB" id="A0A6V7H8M2"/>
<dbReference type="GO" id="GO:0045504">
    <property type="term" value="F:dynein heavy chain binding"/>
    <property type="evidence" value="ECO:0007669"/>
    <property type="project" value="TreeGrafter"/>
</dbReference>
<dbReference type="SUPFAM" id="SSF52058">
    <property type="entry name" value="L domain-like"/>
    <property type="match status" value="1"/>
</dbReference>
<gene>
    <name evidence="12" type="ORF">MHI_LOCUS624017</name>
</gene>
<dbReference type="OrthoDB" id="266138at2759"/>